<dbReference type="PANTHER" id="PTHR33988:SF2">
    <property type="entry name" value="ENDORIBONUCLEASE MAZF"/>
    <property type="match status" value="1"/>
</dbReference>
<sequence length="112" mass="12419">MAEIKRGDIYYVRLKKTGNHIQEGVRPCLVIQNDKGNEHSPNTIVAPITTAIKNKLATHVRIPYGRAIRGTILCEAVVTISKNSILKNRKSDHLSEETMSKVDEALKISVGL</sequence>
<geneLocation type="plasmid" evidence="4 5">
    <name>unnamed3</name>
</geneLocation>
<keyword evidence="3" id="KW-0378">Hydrolase</keyword>
<name>A0ABD7X933_PEDPE</name>
<evidence type="ECO:0000256" key="2">
    <source>
        <dbReference type="ARBA" id="ARBA00022649"/>
    </source>
</evidence>
<comment type="function">
    <text evidence="3">Toxic component of a type II toxin-antitoxin (TA) system.</text>
</comment>
<organism evidence="4 5">
    <name type="scientific">Pediococcus pentosaceus</name>
    <dbReference type="NCBI Taxonomy" id="1255"/>
    <lineage>
        <taxon>Bacteria</taxon>
        <taxon>Bacillati</taxon>
        <taxon>Bacillota</taxon>
        <taxon>Bacilli</taxon>
        <taxon>Lactobacillales</taxon>
        <taxon>Lactobacillaceae</taxon>
        <taxon>Pediococcus</taxon>
    </lineage>
</organism>
<evidence type="ECO:0000256" key="3">
    <source>
        <dbReference type="PIRNR" id="PIRNR033490"/>
    </source>
</evidence>
<dbReference type="AlphaFoldDB" id="A0ABD7X933"/>
<evidence type="ECO:0000256" key="1">
    <source>
        <dbReference type="ARBA" id="ARBA00007521"/>
    </source>
</evidence>
<evidence type="ECO:0000313" key="4">
    <source>
        <dbReference type="EMBL" id="WEA58316.1"/>
    </source>
</evidence>
<evidence type="ECO:0000313" key="5">
    <source>
        <dbReference type="Proteomes" id="UP001214131"/>
    </source>
</evidence>
<comment type="similarity">
    <text evidence="1 3">Belongs to the PemK/MazF family.</text>
</comment>
<dbReference type="InterPro" id="IPR011067">
    <property type="entry name" value="Plasmid_toxin/cell-grow_inhib"/>
</dbReference>
<dbReference type="Gene3D" id="2.30.30.110">
    <property type="match status" value="1"/>
</dbReference>
<dbReference type="RefSeq" id="WP_275000762.1">
    <property type="nucleotide sequence ID" value="NZ_CP118742.1"/>
</dbReference>
<dbReference type="InterPro" id="IPR003477">
    <property type="entry name" value="PemK-like"/>
</dbReference>
<dbReference type="PANTHER" id="PTHR33988">
    <property type="entry name" value="ENDORIBONUCLEASE MAZF-RELATED"/>
    <property type="match status" value="1"/>
</dbReference>
<accession>A0ABD7X933</accession>
<keyword evidence="2" id="KW-1277">Toxin-antitoxin system</keyword>
<dbReference type="Proteomes" id="UP001214131">
    <property type="component" value="Plasmid unnamed3"/>
</dbReference>
<protein>
    <recommendedName>
        <fullName evidence="3">mRNA interferase</fullName>
        <ecNumber evidence="3">3.1.-.-</ecNumber>
    </recommendedName>
</protein>
<gene>
    <name evidence="4" type="ORF">PWB86_09920</name>
</gene>
<reference evidence="4 5" key="1">
    <citation type="submission" date="2023-02" db="EMBL/GenBank/DDBJ databases">
        <title>Comparative genomics and fermentation flavor characterization of five lactic acid bacteria reveal flavor biosynthesis metabolic pathways in fermented muskmelon puree.</title>
        <authorList>
            <person name="Yuan L."/>
            <person name="Li M."/>
            <person name="Xu X."/>
            <person name="Lao F."/>
            <person name="Wu J."/>
        </authorList>
    </citation>
    <scope>NUCLEOTIDE SEQUENCE [LARGE SCALE GENOMIC DNA]</scope>
    <source>
        <strain evidence="4 5">Ca-4</strain>
        <plasmid evidence="4 5">unnamed3</plasmid>
    </source>
</reference>
<dbReference type="EC" id="3.1.-.-" evidence="3"/>
<dbReference type="Pfam" id="PF02452">
    <property type="entry name" value="PemK_toxin"/>
    <property type="match status" value="1"/>
</dbReference>
<keyword evidence="4" id="KW-0614">Plasmid</keyword>
<proteinExistence type="inferred from homology"/>
<dbReference type="GO" id="GO:0004519">
    <property type="term" value="F:endonuclease activity"/>
    <property type="evidence" value="ECO:0007669"/>
    <property type="project" value="UniProtKB-KW"/>
</dbReference>
<keyword evidence="3" id="KW-0540">Nuclease</keyword>
<dbReference type="SUPFAM" id="SSF50118">
    <property type="entry name" value="Cell growth inhibitor/plasmid maintenance toxic component"/>
    <property type="match status" value="1"/>
</dbReference>
<dbReference type="GO" id="GO:0016787">
    <property type="term" value="F:hydrolase activity"/>
    <property type="evidence" value="ECO:0007669"/>
    <property type="project" value="UniProtKB-KW"/>
</dbReference>
<dbReference type="EMBL" id="CP118742">
    <property type="protein sequence ID" value="WEA58316.1"/>
    <property type="molecule type" value="Genomic_DNA"/>
</dbReference>
<keyword evidence="3" id="KW-0255">Endonuclease</keyword>
<dbReference type="PIRSF" id="PIRSF033490">
    <property type="entry name" value="MazF"/>
    <property type="match status" value="1"/>
</dbReference>